<dbReference type="RefSeq" id="WP_092785846.1">
    <property type="nucleotide sequence ID" value="NZ_FNAP01000006.1"/>
</dbReference>
<dbReference type="Proteomes" id="UP000199412">
    <property type="component" value="Unassembled WGS sequence"/>
</dbReference>
<name>A0A1G7CWT8_9PROT</name>
<evidence type="ECO:0000313" key="2">
    <source>
        <dbReference type="Proteomes" id="UP000199412"/>
    </source>
</evidence>
<accession>A0A1G7CWT8</accession>
<protein>
    <submittedName>
        <fullName evidence="1">Uncharacterized protein</fullName>
    </submittedName>
</protein>
<organism evidence="1 2">
    <name type="scientific">Rhodospira trueperi</name>
    <dbReference type="NCBI Taxonomy" id="69960"/>
    <lineage>
        <taxon>Bacteria</taxon>
        <taxon>Pseudomonadati</taxon>
        <taxon>Pseudomonadota</taxon>
        <taxon>Alphaproteobacteria</taxon>
        <taxon>Rhodospirillales</taxon>
        <taxon>Rhodospirillaceae</taxon>
        <taxon>Rhodospira</taxon>
    </lineage>
</organism>
<evidence type="ECO:0000313" key="1">
    <source>
        <dbReference type="EMBL" id="SDE42955.1"/>
    </source>
</evidence>
<proteinExistence type="predicted"/>
<dbReference type="AlphaFoldDB" id="A0A1G7CWT8"/>
<gene>
    <name evidence="1" type="ORF">SAMN05421720_106227</name>
</gene>
<dbReference type="EMBL" id="FNAP01000006">
    <property type="protein sequence ID" value="SDE42955.1"/>
    <property type="molecule type" value="Genomic_DNA"/>
</dbReference>
<dbReference type="STRING" id="69960.SAMN05421720_106227"/>
<reference evidence="1 2" key="1">
    <citation type="submission" date="2016-10" db="EMBL/GenBank/DDBJ databases">
        <authorList>
            <person name="de Groot N.N."/>
        </authorList>
    </citation>
    <scope>NUCLEOTIDE SEQUENCE [LARGE SCALE GENOMIC DNA]</scope>
    <source>
        <strain evidence="1 2">ATCC 700224</strain>
    </source>
</reference>
<sequence length="99" mass="10497">MLPDDAPYVADKLEELGITAAELAYLIRADLADVEAWAAGTANVPGPIKFLLKCISRDLGSPLVLIRDEFGPILKNGVTMALAQHATPGGARIDARDNL</sequence>
<keyword evidence="2" id="KW-1185">Reference proteome</keyword>